<organism evidence="1">
    <name type="scientific">Vibrio cholerae O27</name>
    <dbReference type="NCBI Taxonomy" id="185331"/>
    <lineage>
        <taxon>Bacteria</taxon>
        <taxon>Pseudomonadati</taxon>
        <taxon>Pseudomonadota</taxon>
        <taxon>Gammaproteobacteria</taxon>
        <taxon>Vibrionales</taxon>
        <taxon>Vibrionaceae</taxon>
        <taxon>Vibrio</taxon>
    </lineage>
</organism>
<accession>Q8L358</accession>
<feature type="non-terminal residue" evidence="1">
    <location>
        <position position="34"/>
    </location>
</feature>
<sequence>MKKQIFTLDELQLDTNASPFVFVDYLAWSVPYAS</sequence>
<reference evidence="1" key="1">
    <citation type="journal article" date="2002" name="Infect. Immun.">
        <title>Evidence for the emergence of non-O1 and non-O139 Vibrio cholerae strains with pathogenic potential by exchange of O-antigen biosynthesis regions.</title>
        <authorList>
            <person name="Li M."/>
            <person name="Shimada T."/>
            <person name="Morris J.G. Jr"/>
            <person name="Sulakvelidze A."/>
            <person name="Sozhamannan S."/>
        </authorList>
    </citation>
    <scope>NUCLEOTIDE SEQUENCE</scope>
    <source>
        <strain evidence="1">365-96</strain>
    </source>
</reference>
<proteinExistence type="predicted"/>
<name>Q8L358_VIBCL</name>
<dbReference type="EMBL" id="AF390570">
    <property type="protein sequence ID" value="AAM22584.1"/>
    <property type="molecule type" value="Genomic_DNA"/>
</dbReference>
<gene>
    <name evidence="1" type="primary">rstA</name>
</gene>
<evidence type="ECO:0000313" key="1">
    <source>
        <dbReference type="EMBL" id="AAM22584.1"/>
    </source>
</evidence>
<dbReference type="AlphaFoldDB" id="Q8L358"/>
<protein>
    <submittedName>
        <fullName evidence="1">RstA</fullName>
    </submittedName>
</protein>